<dbReference type="EMBL" id="JAHXPT010000022">
    <property type="protein sequence ID" value="MBW6411876.1"/>
    <property type="molecule type" value="Genomic_DNA"/>
</dbReference>
<evidence type="ECO:0000313" key="4">
    <source>
        <dbReference type="Proteomes" id="UP001519921"/>
    </source>
</evidence>
<dbReference type="InterPro" id="IPR018337">
    <property type="entry name" value="Cell_wall/Cho-bd_repeat"/>
</dbReference>
<keyword evidence="1" id="KW-0677">Repeat</keyword>
<reference evidence="3 4" key="1">
    <citation type="submission" date="2021-07" db="EMBL/GenBank/DDBJ databases">
        <title>Clostridium weizhouense sp. nov., an anaerobic bacterium isolated from activated sludge of Petroleum wastewater.</title>
        <authorList>
            <person name="Li Q."/>
        </authorList>
    </citation>
    <scope>NUCLEOTIDE SEQUENCE [LARGE SCALE GENOMIC DNA]</scope>
    <source>
        <strain evidence="3 4">YB-6</strain>
    </source>
</reference>
<evidence type="ECO:0000313" key="3">
    <source>
        <dbReference type="EMBL" id="MBW6411876.1"/>
    </source>
</evidence>
<organism evidence="3 4">
    <name type="scientific">Clostridium weizhouense</name>
    <dbReference type="NCBI Taxonomy" id="2859781"/>
    <lineage>
        <taxon>Bacteria</taxon>
        <taxon>Bacillati</taxon>
        <taxon>Bacillota</taxon>
        <taxon>Clostridia</taxon>
        <taxon>Eubacteriales</taxon>
        <taxon>Clostridiaceae</taxon>
        <taxon>Clostridium</taxon>
    </lineage>
</organism>
<dbReference type="PROSITE" id="PS51170">
    <property type="entry name" value="CW"/>
    <property type="match status" value="1"/>
</dbReference>
<gene>
    <name evidence="3" type="ORF">KYD98_17480</name>
</gene>
<dbReference type="Proteomes" id="UP001519921">
    <property type="component" value="Unassembled WGS sequence"/>
</dbReference>
<protein>
    <recommendedName>
        <fullName evidence="5">Cell wall-binding protein</fullName>
    </recommendedName>
</protein>
<evidence type="ECO:0000256" key="1">
    <source>
        <dbReference type="ARBA" id="ARBA00022737"/>
    </source>
</evidence>
<dbReference type="SUPFAM" id="SSF69360">
    <property type="entry name" value="Cell wall binding repeat"/>
    <property type="match status" value="1"/>
</dbReference>
<dbReference type="RefSeq" id="WP_219781351.1">
    <property type="nucleotide sequence ID" value="NZ_JAHXPT010000022.1"/>
</dbReference>
<evidence type="ECO:0000256" key="2">
    <source>
        <dbReference type="PROSITE-ProRule" id="PRU00591"/>
    </source>
</evidence>
<sequence>MKDGDSYYTGWKIIDGKNYYFGEDGYMVHDTIINGCKIGSDGASIQTNIQSKKNQNSNLFDVDVSIKLNIHLDDIFNKFTQIKKR</sequence>
<dbReference type="Pfam" id="PF19127">
    <property type="entry name" value="Choline_bind_3"/>
    <property type="match status" value="1"/>
</dbReference>
<comment type="caution">
    <text evidence="3">The sequence shown here is derived from an EMBL/GenBank/DDBJ whole genome shotgun (WGS) entry which is preliminary data.</text>
</comment>
<feature type="repeat" description="Cell wall-binding" evidence="2">
    <location>
        <begin position="8"/>
        <end position="27"/>
    </location>
</feature>
<proteinExistence type="predicted"/>
<name>A0ABS7AT85_9CLOT</name>
<accession>A0ABS7AT85</accession>
<keyword evidence="4" id="KW-1185">Reference proteome</keyword>
<dbReference type="Gene3D" id="2.10.270.10">
    <property type="entry name" value="Cholin Binding"/>
    <property type="match status" value="1"/>
</dbReference>
<evidence type="ECO:0008006" key="5">
    <source>
        <dbReference type="Google" id="ProtNLM"/>
    </source>
</evidence>